<gene>
    <name evidence="2" type="ORF">EZJ19_09780</name>
</gene>
<accession>A0A4R1BAG6</accession>
<dbReference type="EMBL" id="SJZB01000035">
    <property type="protein sequence ID" value="TCJ13930.1"/>
    <property type="molecule type" value="Genomic_DNA"/>
</dbReference>
<protein>
    <submittedName>
        <fullName evidence="2">DUF3365 domain-containing protein</fullName>
    </submittedName>
</protein>
<dbReference type="AlphaFoldDB" id="A0A4R1BAG6"/>
<dbReference type="RefSeq" id="WP_131447058.1">
    <property type="nucleotide sequence ID" value="NZ_SJZB01000035.1"/>
</dbReference>
<keyword evidence="3" id="KW-1185">Reference proteome</keyword>
<dbReference type="InterPro" id="IPR021796">
    <property type="entry name" value="Tll0287-like_dom"/>
</dbReference>
<reference evidence="2 3" key="1">
    <citation type="submission" date="2019-03" db="EMBL/GenBank/DDBJ databases">
        <title>Genome sequence of Thiobacillaceae bacterium LSR1, a sulfur-oxidizing bacterium isolated from freshwater sediment.</title>
        <authorList>
            <person name="Li S."/>
        </authorList>
    </citation>
    <scope>NUCLEOTIDE SEQUENCE [LARGE SCALE GENOMIC DNA]</scope>
    <source>
        <strain evidence="2 3">LSR1</strain>
    </source>
</reference>
<name>A0A4R1BAG6_9PROT</name>
<sequence length="180" mass="19494">LFLAACVNVSSERQAQYTTEARATAGEFAKTLGGELKAAMKGVGPEGAITVCKDRAPAIAAEVAQEHGVGLRRVTFKSRNPASVPDPWETRVLHDFERRLARGESAANLEYSEVIREGDTKTFRYMKGLVVQEICMTCHGTPETIPDGVKAKLAAEYPTDQATGYLPNMLRGAISVKKPL</sequence>
<dbReference type="Pfam" id="PF11845">
    <property type="entry name" value="Tll0287-like"/>
    <property type="match status" value="1"/>
</dbReference>
<evidence type="ECO:0000259" key="1">
    <source>
        <dbReference type="Pfam" id="PF11845"/>
    </source>
</evidence>
<evidence type="ECO:0000313" key="2">
    <source>
        <dbReference type="EMBL" id="TCJ13930.1"/>
    </source>
</evidence>
<comment type="caution">
    <text evidence="2">The sequence shown here is derived from an EMBL/GenBank/DDBJ whole genome shotgun (WGS) entry which is preliminary data.</text>
</comment>
<dbReference type="Proteomes" id="UP000295443">
    <property type="component" value="Unassembled WGS sequence"/>
</dbReference>
<feature type="domain" description="Tll0287-like" evidence="1">
    <location>
        <begin position="28"/>
        <end position="179"/>
    </location>
</feature>
<proteinExistence type="predicted"/>
<feature type="non-terminal residue" evidence="2">
    <location>
        <position position="1"/>
    </location>
</feature>
<evidence type="ECO:0000313" key="3">
    <source>
        <dbReference type="Proteomes" id="UP000295443"/>
    </source>
</evidence>
<dbReference type="OrthoDB" id="9797588at2"/>
<organism evidence="2 3">
    <name type="scientific">Parasulfuritortus cantonensis</name>
    <dbReference type="NCBI Taxonomy" id="2528202"/>
    <lineage>
        <taxon>Bacteria</taxon>
        <taxon>Pseudomonadati</taxon>
        <taxon>Pseudomonadota</taxon>
        <taxon>Betaproteobacteria</taxon>
        <taxon>Nitrosomonadales</taxon>
        <taxon>Thiobacillaceae</taxon>
        <taxon>Parasulfuritortus</taxon>
    </lineage>
</organism>